<dbReference type="GO" id="GO:0006914">
    <property type="term" value="P:autophagy"/>
    <property type="evidence" value="ECO:0007669"/>
    <property type="project" value="UniProtKB-KW"/>
</dbReference>
<dbReference type="InterPro" id="IPR036259">
    <property type="entry name" value="MFS_trans_sf"/>
</dbReference>
<keyword evidence="5 8" id="KW-1133">Transmembrane helix</keyword>
<keyword evidence="8" id="KW-0926">Vacuole</keyword>
<dbReference type="OrthoDB" id="192733at2759"/>
<feature type="transmembrane region" description="Helical" evidence="8">
    <location>
        <begin position="38"/>
        <end position="59"/>
    </location>
</feature>
<feature type="transmembrane region" description="Helical" evidence="8">
    <location>
        <begin position="6"/>
        <end position="26"/>
    </location>
</feature>
<dbReference type="InterPro" id="IPR050495">
    <property type="entry name" value="ATG22/LtaA_families"/>
</dbReference>
<dbReference type="InterPro" id="IPR024671">
    <property type="entry name" value="Atg22-like"/>
</dbReference>
<evidence type="ECO:0000256" key="6">
    <source>
        <dbReference type="ARBA" id="ARBA00023006"/>
    </source>
</evidence>
<evidence type="ECO:0000256" key="8">
    <source>
        <dbReference type="RuleBase" id="RU363073"/>
    </source>
</evidence>
<dbReference type="SUPFAM" id="SSF103473">
    <property type="entry name" value="MFS general substrate transporter"/>
    <property type="match status" value="1"/>
</dbReference>
<keyword evidence="4 8" id="KW-0812">Transmembrane</keyword>
<keyword evidence="8" id="KW-0029">Amino-acid transport</keyword>
<dbReference type="PANTHER" id="PTHR23519:SF1">
    <property type="entry name" value="AUTOPHAGY-RELATED PROTEIN 22"/>
    <property type="match status" value="1"/>
</dbReference>
<keyword evidence="7 8" id="KW-0472">Membrane</keyword>
<protein>
    <recommendedName>
        <fullName evidence="8">Autophagy-related protein</fullName>
    </recommendedName>
</protein>
<evidence type="ECO:0000256" key="7">
    <source>
        <dbReference type="ARBA" id="ARBA00023136"/>
    </source>
</evidence>
<sequence>MSATKVMVIGLLMQFAAVFSSIYAPVLQRKWGKSNLGLLVRIVLAAQVLPVYACLGLVFPWGGLRTEWEMYIAAVWFGMLYGPFNSYARAVYGELIPPGHESTFFSLFSLTDKSASFMGPAIVGLIKDATGNIRLGFLFLATMLALPVPVLMRVRMRKGGEEAVAWSAKRLGVDEDVGEGEEGMAVAVPLAVE</sequence>
<proteinExistence type="inferred from homology"/>
<accession>A0A427XG05</accession>
<evidence type="ECO:0000256" key="1">
    <source>
        <dbReference type="ARBA" id="ARBA00004128"/>
    </source>
</evidence>
<evidence type="ECO:0000313" key="10">
    <source>
        <dbReference type="Proteomes" id="UP000279236"/>
    </source>
</evidence>
<dbReference type="Proteomes" id="UP000279236">
    <property type="component" value="Unassembled WGS sequence"/>
</dbReference>
<comment type="subcellular location">
    <subcellularLocation>
        <location evidence="1 8">Vacuole membrane</location>
        <topology evidence="1 8">Multi-pass membrane protein</topology>
    </subcellularLocation>
</comment>
<dbReference type="PANTHER" id="PTHR23519">
    <property type="entry name" value="AUTOPHAGY-RELATED PROTEIN 22"/>
    <property type="match status" value="1"/>
</dbReference>
<dbReference type="GO" id="GO:0005774">
    <property type="term" value="C:vacuolar membrane"/>
    <property type="evidence" value="ECO:0007669"/>
    <property type="project" value="UniProtKB-SubCell"/>
</dbReference>
<evidence type="ECO:0000256" key="2">
    <source>
        <dbReference type="ARBA" id="ARBA00006978"/>
    </source>
</evidence>
<comment type="caution">
    <text evidence="8">Lacks conserved residue(s) required for the propagation of feature annotation.</text>
</comment>
<dbReference type="STRING" id="105984.A0A427XG05"/>
<evidence type="ECO:0000256" key="4">
    <source>
        <dbReference type="ARBA" id="ARBA00022692"/>
    </source>
</evidence>
<organism evidence="9 10">
    <name type="scientific">Apiotrichum porosum</name>
    <dbReference type="NCBI Taxonomy" id="105984"/>
    <lineage>
        <taxon>Eukaryota</taxon>
        <taxon>Fungi</taxon>
        <taxon>Dikarya</taxon>
        <taxon>Basidiomycota</taxon>
        <taxon>Agaricomycotina</taxon>
        <taxon>Tremellomycetes</taxon>
        <taxon>Trichosporonales</taxon>
        <taxon>Trichosporonaceae</taxon>
        <taxon>Apiotrichum</taxon>
    </lineage>
</organism>
<feature type="transmembrane region" description="Helical" evidence="8">
    <location>
        <begin position="132"/>
        <end position="152"/>
    </location>
</feature>
<evidence type="ECO:0000256" key="5">
    <source>
        <dbReference type="ARBA" id="ARBA00022989"/>
    </source>
</evidence>
<evidence type="ECO:0000313" key="9">
    <source>
        <dbReference type="EMBL" id="RSH77830.1"/>
    </source>
</evidence>
<name>A0A427XG05_9TREE</name>
<dbReference type="GO" id="GO:0032974">
    <property type="term" value="P:amino acid transmembrane export from vacuole"/>
    <property type="evidence" value="ECO:0007669"/>
    <property type="project" value="TreeGrafter"/>
</dbReference>
<dbReference type="AlphaFoldDB" id="A0A427XG05"/>
<keyword evidence="6 8" id="KW-0072">Autophagy</keyword>
<dbReference type="Gene3D" id="1.20.1250.20">
    <property type="entry name" value="MFS general substrate transporter like domains"/>
    <property type="match status" value="1"/>
</dbReference>
<reference evidence="9 10" key="1">
    <citation type="submission" date="2018-11" db="EMBL/GenBank/DDBJ databases">
        <title>Genome sequence of Apiotrichum porosum DSM 27194.</title>
        <authorList>
            <person name="Aliyu H."/>
            <person name="Gorte O."/>
            <person name="Ochsenreither K."/>
        </authorList>
    </citation>
    <scope>NUCLEOTIDE SEQUENCE [LARGE SCALE GENOMIC DNA]</scope>
    <source>
        <strain evidence="9 10">DSM 27194</strain>
    </source>
</reference>
<dbReference type="GeneID" id="39587433"/>
<evidence type="ECO:0000256" key="3">
    <source>
        <dbReference type="ARBA" id="ARBA00022448"/>
    </source>
</evidence>
<comment type="similarity">
    <text evidence="2 8">Belongs to the ATG22 family.</text>
</comment>
<comment type="function">
    <text evidence="8">Vacuolar effluxer which mediate the efflux of amino acids resulting from autophagic degradation. The release of autophagic amino acids allows the maintenance of protein synthesis and viability during nitrogen starvation.</text>
</comment>
<dbReference type="Pfam" id="PF11700">
    <property type="entry name" value="ATG22"/>
    <property type="match status" value="1"/>
</dbReference>
<gene>
    <name evidence="9" type="primary">ATG22_2</name>
    <name evidence="9" type="ORF">EHS24_002890</name>
</gene>
<keyword evidence="10" id="KW-1185">Reference proteome</keyword>
<dbReference type="RefSeq" id="XP_028472977.1">
    <property type="nucleotide sequence ID" value="XM_028618610.1"/>
</dbReference>
<comment type="caution">
    <text evidence="9">The sequence shown here is derived from an EMBL/GenBank/DDBJ whole genome shotgun (WGS) entry which is preliminary data.</text>
</comment>
<dbReference type="EMBL" id="RSCE01000014">
    <property type="protein sequence ID" value="RSH77830.1"/>
    <property type="molecule type" value="Genomic_DNA"/>
</dbReference>
<keyword evidence="3 8" id="KW-0813">Transport</keyword>
<feature type="transmembrane region" description="Helical" evidence="8">
    <location>
        <begin position="71"/>
        <end position="92"/>
    </location>
</feature>